<keyword evidence="2" id="KW-0813">Transport</keyword>
<organism evidence="4 5">
    <name type="scientific">Cristinia sonorae</name>
    <dbReference type="NCBI Taxonomy" id="1940300"/>
    <lineage>
        <taxon>Eukaryota</taxon>
        <taxon>Fungi</taxon>
        <taxon>Dikarya</taxon>
        <taxon>Basidiomycota</taxon>
        <taxon>Agaricomycotina</taxon>
        <taxon>Agaricomycetes</taxon>
        <taxon>Agaricomycetidae</taxon>
        <taxon>Agaricales</taxon>
        <taxon>Pleurotineae</taxon>
        <taxon>Stephanosporaceae</taxon>
        <taxon>Cristinia</taxon>
    </lineage>
</organism>
<dbReference type="AlphaFoldDB" id="A0A8K0XUK7"/>
<evidence type="ECO:0000313" key="5">
    <source>
        <dbReference type="Proteomes" id="UP000813824"/>
    </source>
</evidence>
<keyword evidence="3" id="KW-0406">Ion transport</keyword>
<dbReference type="Pfam" id="PF01813">
    <property type="entry name" value="ATP-synt_D"/>
    <property type="match status" value="1"/>
</dbReference>
<name>A0A8K0XUK7_9AGAR</name>
<gene>
    <name evidence="4" type="ORF">BXZ70DRAFT_885074</name>
</gene>
<evidence type="ECO:0000256" key="2">
    <source>
        <dbReference type="ARBA" id="ARBA00022448"/>
    </source>
</evidence>
<proteinExistence type="inferred from homology"/>
<dbReference type="EMBL" id="JAEVFJ010000002">
    <property type="protein sequence ID" value="KAH8107041.1"/>
    <property type="molecule type" value="Genomic_DNA"/>
</dbReference>
<sequence>MSGTGARENIFPTRMALTNTKLRLKGAQTGHSLLAKKRDALTTRFRAILRKVDEAKRKMGRVMQLASFSLAEVTYATGDISYLVQEQAKSASFKVKAKQENVSGVVLPAFEVDRVPGTDFNLTGLGRGGQQVLKSKEVYAKAVETLVELASLQTAFTILDEVIRATNRRVNAIEHVVIPRLDNTIKYITSELDEMDREEFFRYVYDNYLSVFAIHVCHRHRLKKVQGKKKRDAEAAEVARIAAAAANEEVENIEIGGGGGDLIDSKDEDVIF</sequence>
<dbReference type="InterPro" id="IPR002699">
    <property type="entry name" value="V_ATPase_D"/>
</dbReference>
<accession>A0A8K0XUK7</accession>
<reference evidence="4" key="1">
    <citation type="journal article" date="2021" name="New Phytol.">
        <title>Evolutionary innovations through gain and loss of genes in the ectomycorrhizal Boletales.</title>
        <authorList>
            <person name="Wu G."/>
            <person name="Miyauchi S."/>
            <person name="Morin E."/>
            <person name="Kuo A."/>
            <person name="Drula E."/>
            <person name="Varga T."/>
            <person name="Kohler A."/>
            <person name="Feng B."/>
            <person name="Cao Y."/>
            <person name="Lipzen A."/>
            <person name="Daum C."/>
            <person name="Hundley H."/>
            <person name="Pangilinan J."/>
            <person name="Johnson J."/>
            <person name="Barry K."/>
            <person name="LaButti K."/>
            <person name="Ng V."/>
            <person name="Ahrendt S."/>
            <person name="Min B."/>
            <person name="Choi I.G."/>
            <person name="Park H."/>
            <person name="Plett J.M."/>
            <person name="Magnuson J."/>
            <person name="Spatafora J.W."/>
            <person name="Nagy L.G."/>
            <person name="Henrissat B."/>
            <person name="Grigoriev I.V."/>
            <person name="Yang Z.L."/>
            <person name="Xu J."/>
            <person name="Martin F.M."/>
        </authorList>
    </citation>
    <scope>NUCLEOTIDE SEQUENCE</scope>
    <source>
        <strain evidence="4">KKN 215</strain>
    </source>
</reference>
<comment type="similarity">
    <text evidence="1">Belongs to the V-ATPase D subunit family.</text>
</comment>
<dbReference type="NCBIfam" id="TIGR00309">
    <property type="entry name" value="V_ATPase_subD"/>
    <property type="match status" value="1"/>
</dbReference>
<dbReference type="Proteomes" id="UP000813824">
    <property type="component" value="Unassembled WGS sequence"/>
</dbReference>
<evidence type="ECO:0000256" key="3">
    <source>
        <dbReference type="ARBA" id="ARBA00023065"/>
    </source>
</evidence>
<dbReference type="OrthoDB" id="7676488at2759"/>
<dbReference type="PANTHER" id="PTHR11671">
    <property type="entry name" value="V-TYPE ATP SYNTHASE SUBUNIT D"/>
    <property type="match status" value="1"/>
</dbReference>
<keyword evidence="5" id="KW-1185">Reference proteome</keyword>
<comment type="caution">
    <text evidence="4">The sequence shown here is derived from an EMBL/GenBank/DDBJ whole genome shotgun (WGS) entry which is preliminary data.</text>
</comment>
<dbReference type="Gene3D" id="1.10.287.3240">
    <property type="match status" value="1"/>
</dbReference>
<evidence type="ECO:0000256" key="1">
    <source>
        <dbReference type="ARBA" id="ARBA00005850"/>
    </source>
</evidence>
<protein>
    <submittedName>
        <fullName evidence="4">ATP synthase subunit D-domain-containing protein</fullName>
    </submittedName>
</protein>
<evidence type="ECO:0000313" key="4">
    <source>
        <dbReference type="EMBL" id="KAH8107041.1"/>
    </source>
</evidence>
<dbReference type="GO" id="GO:0046961">
    <property type="term" value="F:proton-transporting ATPase activity, rotational mechanism"/>
    <property type="evidence" value="ECO:0007669"/>
    <property type="project" value="InterPro"/>
</dbReference>